<evidence type="ECO:0000313" key="8">
    <source>
        <dbReference type="EMBL" id="QAT62825.1"/>
    </source>
</evidence>
<dbReference type="PIRSF" id="PIRSF001357">
    <property type="entry name" value="DeoC"/>
    <property type="match status" value="1"/>
</dbReference>
<feature type="active site" description="Schiff-base intermediate with acetaldehyde" evidence="7">
    <location>
        <position position="157"/>
    </location>
</feature>
<dbReference type="PANTHER" id="PTHR10889">
    <property type="entry name" value="DEOXYRIBOSE-PHOSPHATE ALDOLASE"/>
    <property type="match status" value="1"/>
</dbReference>
<dbReference type="FunFam" id="3.20.20.70:FF:000044">
    <property type="entry name" value="Deoxyribose-phosphate aldolase"/>
    <property type="match status" value="1"/>
</dbReference>
<dbReference type="GO" id="GO:0009264">
    <property type="term" value="P:deoxyribonucleotide catabolic process"/>
    <property type="evidence" value="ECO:0007669"/>
    <property type="project" value="UniProtKB-UniRule"/>
</dbReference>
<comment type="pathway">
    <text evidence="7">Carbohydrate degradation; 2-deoxy-D-ribose 1-phosphate degradation; D-glyceraldehyde 3-phosphate and acetaldehyde from 2-deoxy-alpha-D-ribose 1-phosphate: step 2/2.</text>
</comment>
<dbReference type="Gene3D" id="3.20.20.70">
    <property type="entry name" value="Aldolase class I"/>
    <property type="match status" value="1"/>
</dbReference>
<evidence type="ECO:0000313" key="9">
    <source>
        <dbReference type="Proteomes" id="UP000287969"/>
    </source>
</evidence>
<evidence type="ECO:0000256" key="3">
    <source>
        <dbReference type="ARBA" id="ARBA00023239"/>
    </source>
</evidence>
<dbReference type="GO" id="GO:0004139">
    <property type="term" value="F:deoxyribose-phosphate aldolase activity"/>
    <property type="evidence" value="ECO:0007669"/>
    <property type="project" value="UniProtKB-UniRule"/>
</dbReference>
<dbReference type="InterPro" id="IPR013785">
    <property type="entry name" value="Aldolase_TIM"/>
</dbReference>
<dbReference type="InterPro" id="IPR002915">
    <property type="entry name" value="DeoC/FbaB/LacD_aldolase"/>
</dbReference>
<keyword evidence="3 7" id="KW-0456">Lyase</keyword>
<evidence type="ECO:0000256" key="1">
    <source>
        <dbReference type="ARBA" id="ARBA00010936"/>
    </source>
</evidence>
<keyword evidence="4 7" id="KW-0704">Schiff base</keyword>
<dbReference type="OrthoDB" id="9778711at2"/>
<proteinExistence type="inferred from homology"/>
<reference evidence="9" key="1">
    <citation type="submission" date="2019-01" db="EMBL/GenBank/DDBJ databases">
        <title>Draft genomes of a novel of Sporanaerobacter strains.</title>
        <authorList>
            <person name="Ma S."/>
        </authorList>
    </citation>
    <scope>NUCLEOTIDE SEQUENCE [LARGE SCALE GENOMIC DNA]</scope>
    <source>
        <strain evidence="9">NJN-17</strain>
    </source>
</reference>
<feature type="active site" description="Proton donor/acceptor" evidence="7">
    <location>
        <position position="186"/>
    </location>
</feature>
<dbReference type="Pfam" id="PF01791">
    <property type="entry name" value="DeoC"/>
    <property type="match status" value="1"/>
</dbReference>
<feature type="active site" description="Proton donor/acceptor" evidence="7">
    <location>
        <position position="93"/>
    </location>
</feature>
<sequence>MLTVKKIAKIIDHTILKPNATSLEITKACNECKKYGFGMIAINSAQVKFCKEQLKETGIHVGAAISFPLGQTTLETKLFETKNSIDNGCDEIDYVINIGELKNGNIKYVEKEMEAIVGLCHDRNIISKAILENCYLERNEIIELCKIALKIKPDFIKTSTGFGISGAKVEDVKLMKSIVKDEVGIKAAGGIRDLNTFLEMIDAGATRIGTTSSIKIIKEYQSSKGIQK</sequence>
<dbReference type="InterPro" id="IPR011343">
    <property type="entry name" value="DeoC"/>
</dbReference>
<name>A0A410QFW8_9FIRM</name>
<evidence type="ECO:0000256" key="4">
    <source>
        <dbReference type="ARBA" id="ARBA00023270"/>
    </source>
</evidence>
<dbReference type="CDD" id="cd00959">
    <property type="entry name" value="DeoC"/>
    <property type="match status" value="1"/>
</dbReference>
<comment type="function">
    <text evidence="6 7">Catalyzes a reversible aldol reaction between acetaldehyde and D-glyceraldehyde 3-phosphate to generate 2-deoxy-D-ribose 5-phosphate.</text>
</comment>
<evidence type="ECO:0000256" key="5">
    <source>
        <dbReference type="ARBA" id="ARBA00048791"/>
    </source>
</evidence>
<evidence type="ECO:0000256" key="2">
    <source>
        <dbReference type="ARBA" id="ARBA00022490"/>
    </source>
</evidence>
<organism evidence="8 9">
    <name type="scientific">Acidilutibacter cellobiosedens</name>
    <dbReference type="NCBI Taxonomy" id="2507161"/>
    <lineage>
        <taxon>Bacteria</taxon>
        <taxon>Bacillati</taxon>
        <taxon>Bacillota</taxon>
        <taxon>Tissierellia</taxon>
        <taxon>Tissierellales</taxon>
        <taxon>Acidilutibacteraceae</taxon>
        <taxon>Acidilutibacter</taxon>
    </lineage>
</organism>
<dbReference type="EMBL" id="CP035282">
    <property type="protein sequence ID" value="QAT62825.1"/>
    <property type="molecule type" value="Genomic_DNA"/>
</dbReference>
<dbReference type="UniPathway" id="UPA00002">
    <property type="reaction ID" value="UER00468"/>
</dbReference>
<keyword evidence="2 7" id="KW-0963">Cytoplasm</keyword>
<evidence type="ECO:0000256" key="7">
    <source>
        <dbReference type="HAMAP-Rule" id="MF_00114"/>
    </source>
</evidence>
<dbReference type="GO" id="GO:0005737">
    <property type="term" value="C:cytoplasm"/>
    <property type="evidence" value="ECO:0007669"/>
    <property type="project" value="UniProtKB-SubCell"/>
</dbReference>
<dbReference type="HAMAP" id="MF_00114">
    <property type="entry name" value="DeoC_type1"/>
    <property type="match status" value="1"/>
</dbReference>
<comment type="similarity">
    <text evidence="1 7">Belongs to the DeoC/FbaB aldolase family. DeoC type 1 subfamily.</text>
</comment>
<accession>A0A410QFW8</accession>
<dbReference type="NCBIfam" id="TIGR00126">
    <property type="entry name" value="deoC"/>
    <property type="match status" value="1"/>
</dbReference>
<dbReference type="KEGG" id="spoa:EQM13_15235"/>
<protein>
    <recommendedName>
        <fullName evidence="7">Deoxyribose-phosphate aldolase</fullName>
        <shortName evidence="7">DERA</shortName>
        <ecNumber evidence="7">4.1.2.4</ecNumber>
    </recommendedName>
    <alternativeName>
        <fullName evidence="7">2-deoxy-D-ribose 5-phosphate aldolase</fullName>
    </alternativeName>
    <alternativeName>
        <fullName evidence="7">Phosphodeoxyriboaldolase</fullName>
        <shortName evidence="7">Deoxyriboaldolase</shortName>
    </alternativeName>
</protein>
<dbReference type="Proteomes" id="UP000287969">
    <property type="component" value="Chromosome"/>
</dbReference>
<dbReference type="RefSeq" id="WP_128753111.1">
    <property type="nucleotide sequence ID" value="NZ_CP035282.1"/>
</dbReference>
<dbReference type="GO" id="GO:0006018">
    <property type="term" value="P:2-deoxyribose 1-phosphate catabolic process"/>
    <property type="evidence" value="ECO:0007669"/>
    <property type="project" value="UniProtKB-UniRule"/>
</dbReference>
<dbReference type="EC" id="4.1.2.4" evidence="7"/>
<evidence type="ECO:0000256" key="6">
    <source>
        <dbReference type="ARBA" id="ARBA00056337"/>
    </source>
</evidence>
<dbReference type="InterPro" id="IPR028581">
    <property type="entry name" value="DeoC_typeI"/>
</dbReference>
<keyword evidence="9" id="KW-1185">Reference proteome</keyword>
<dbReference type="SMART" id="SM01133">
    <property type="entry name" value="DeoC"/>
    <property type="match status" value="1"/>
</dbReference>
<comment type="subcellular location">
    <subcellularLocation>
        <location evidence="7">Cytoplasm</location>
    </subcellularLocation>
</comment>
<dbReference type="GO" id="GO:0016052">
    <property type="term" value="P:carbohydrate catabolic process"/>
    <property type="evidence" value="ECO:0007669"/>
    <property type="project" value="TreeGrafter"/>
</dbReference>
<dbReference type="PANTHER" id="PTHR10889:SF1">
    <property type="entry name" value="DEOXYRIBOSE-PHOSPHATE ALDOLASE"/>
    <property type="match status" value="1"/>
</dbReference>
<dbReference type="SUPFAM" id="SSF51569">
    <property type="entry name" value="Aldolase"/>
    <property type="match status" value="1"/>
</dbReference>
<comment type="catalytic activity">
    <reaction evidence="5 7">
        <text>2-deoxy-D-ribose 5-phosphate = D-glyceraldehyde 3-phosphate + acetaldehyde</text>
        <dbReference type="Rhea" id="RHEA:12821"/>
        <dbReference type="ChEBI" id="CHEBI:15343"/>
        <dbReference type="ChEBI" id="CHEBI:59776"/>
        <dbReference type="ChEBI" id="CHEBI:62877"/>
        <dbReference type="EC" id="4.1.2.4"/>
    </reaction>
</comment>
<dbReference type="AlphaFoldDB" id="A0A410QFW8"/>
<gene>
    <name evidence="7 8" type="primary">deoC</name>
    <name evidence="8" type="ORF">EQM13_15235</name>
</gene>